<keyword evidence="2" id="KW-0472">Membrane</keyword>
<comment type="caution">
    <text evidence="4">The sequence shown here is derived from an EMBL/GenBank/DDBJ whole genome shotgun (WGS) entry which is preliminary data.</text>
</comment>
<keyword evidence="2" id="KW-1133">Transmembrane helix</keyword>
<feature type="domain" description="Bacterial sugar transferase" evidence="3">
    <location>
        <begin position="24"/>
        <end position="202"/>
    </location>
</feature>
<feature type="transmembrane region" description="Helical" evidence="2">
    <location>
        <begin position="29"/>
        <end position="52"/>
    </location>
</feature>
<keyword evidence="2" id="KW-0812">Transmembrane</keyword>
<dbReference type="RefSeq" id="WP_267280150.1">
    <property type="nucleotide sequence ID" value="NZ_JAOVZV010000002.1"/>
</dbReference>
<dbReference type="Proteomes" id="UP001070176">
    <property type="component" value="Unassembled WGS sequence"/>
</dbReference>
<evidence type="ECO:0000256" key="1">
    <source>
        <dbReference type="ARBA" id="ARBA00006464"/>
    </source>
</evidence>
<reference evidence="4" key="1">
    <citation type="submission" date="2022-10" db="EMBL/GenBank/DDBJ databases">
        <title>Chryseobacterium sp. nov., a novel bacterial species.</title>
        <authorList>
            <person name="Cao Y."/>
        </authorList>
    </citation>
    <scope>NUCLEOTIDE SEQUENCE</scope>
    <source>
        <strain evidence="4">KC 927</strain>
    </source>
</reference>
<accession>A0ABT3Y034</accession>
<dbReference type="GO" id="GO:0016740">
    <property type="term" value="F:transferase activity"/>
    <property type="evidence" value="ECO:0007669"/>
    <property type="project" value="UniProtKB-KW"/>
</dbReference>
<dbReference type="PANTHER" id="PTHR30576:SF20">
    <property type="entry name" value="QUINOVOSAMINEPHOSPHOTRANSFERAE-RELATED"/>
    <property type="match status" value="1"/>
</dbReference>
<evidence type="ECO:0000256" key="2">
    <source>
        <dbReference type="SAM" id="Phobius"/>
    </source>
</evidence>
<evidence type="ECO:0000313" key="4">
    <source>
        <dbReference type="EMBL" id="MCX8531500.1"/>
    </source>
</evidence>
<dbReference type="Pfam" id="PF02397">
    <property type="entry name" value="Bac_transf"/>
    <property type="match status" value="1"/>
</dbReference>
<keyword evidence="5" id="KW-1185">Reference proteome</keyword>
<organism evidence="4 5">
    <name type="scientific">Chryseobacterium luquanense</name>
    <dbReference type="NCBI Taxonomy" id="2983766"/>
    <lineage>
        <taxon>Bacteria</taxon>
        <taxon>Pseudomonadati</taxon>
        <taxon>Bacteroidota</taxon>
        <taxon>Flavobacteriia</taxon>
        <taxon>Flavobacteriales</taxon>
        <taxon>Weeksellaceae</taxon>
        <taxon>Chryseobacterium group</taxon>
        <taxon>Chryseobacterium</taxon>
    </lineage>
</organism>
<protein>
    <submittedName>
        <fullName evidence="4">Sugar transferase</fullName>
    </submittedName>
</protein>
<gene>
    <name evidence="4" type="ORF">OEA66_03915</name>
</gene>
<comment type="similarity">
    <text evidence="1">Belongs to the bacterial sugar transferase family.</text>
</comment>
<name>A0ABT3Y034_9FLAO</name>
<dbReference type="EMBL" id="JAOVZV010000002">
    <property type="protein sequence ID" value="MCX8531500.1"/>
    <property type="molecule type" value="Genomic_DNA"/>
</dbReference>
<sequence>MESPHLSLSLQTNFVEVKKYPWWKAMMDYGIGFLATVILLPVFFILFFIASFDTGFPGIFQQERIGRFGKVFVIYKFRTYHSITHTKSEVGKWMRKTKLDELPQLFNILKGDMSLVGPRPDISGYYDALKGNDRVILGLKPGLTSEAGIKYRNEEEILNQQENPLQYNDEVLFPEKIKMNLDYYNHLSFKNDLKILLKTFSVLR</sequence>
<dbReference type="PANTHER" id="PTHR30576">
    <property type="entry name" value="COLANIC BIOSYNTHESIS UDP-GLUCOSE LIPID CARRIER TRANSFERASE"/>
    <property type="match status" value="1"/>
</dbReference>
<keyword evidence="4" id="KW-0808">Transferase</keyword>
<proteinExistence type="inferred from homology"/>
<evidence type="ECO:0000313" key="5">
    <source>
        <dbReference type="Proteomes" id="UP001070176"/>
    </source>
</evidence>
<dbReference type="InterPro" id="IPR003362">
    <property type="entry name" value="Bact_transf"/>
</dbReference>
<evidence type="ECO:0000259" key="3">
    <source>
        <dbReference type="Pfam" id="PF02397"/>
    </source>
</evidence>